<dbReference type="Pfam" id="PF00005">
    <property type="entry name" value="ABC_tran"/>
    <property type="match status" value="1"/>
</dbReference>
<comment type="caution">
    <text evidence="9">The sequence shown here is derived from an EMBL/GenBank/DDBJ whole genome shotgun (WGS) entry which is preliminary data.</text>
</comment>
<evidence type="ECO:0000256" key="6">
    <source>
        <dbReference type="ARBA" id="ARBA00022840"/>
    </source>
</evidence>
<gene>
    <name evidence="9" type="ORF">E2L08_12960</name>
</gene>
<evidence type="ECO:0000256" key="2">
    <source>
        <dbReference type="ARBA" id="ARBA00005417"/>
    </source>
</evidence>
<dbReference type="RefSeq" id="WP_133397519.1">
    <property type="nucleotide sequence ID" value="NZ_SNAA01000015.1"/>
</dbReference>
<evidence type="ECO:0000256" key="1">
    <source>
        <dbReference type="ARBA" id="ARBA00004417"/>
    </source>
</evidence>
<feature type="domain" description="ABC transporter" evidence="8">
    <location>
        <begin position="5"/>
        <end position="254"/>
    </location>
</feature>
<dbReference type="EMBL" id="SNAA01000015">
    <property type="protein sequence ID" value="TDL77695.1"/>
    <property type="molecule type" value="Genomic_DNA"/>
</dbReference>
<name>A0A4R6A4F4_9RHOB</name>
<dbReference type="GO" id="GO:0005524">
    <property type="term" value="F:ATP binding"/>
    <property type="evidence" value="ECO:0007669"/>
    <property type="project" value="UniProtKB-KW"/>
</dbReference>
<keyword evidence="4" id="KW-1003">Cell membrane</keyword>
<dbReference type="GO" id="GO:0016887">
    <property type="term" value="F:ATP hydrolysis activity"/>
    <property type="evidence" value="ECO:0007669"/>
    <property type="project" value="InterPro"/>
</dbReference>
<evidence type="ECO:0000256" key="7">
    <source>
        <dbReference type="ARBA" id="ARBA00023136"/>
    </source>
</evidence>
<comment type="subcellular location">
    <subcellularLocation>
        <location evidence="1">Cell inner membrane</location>
        <topology evidence="1">Peripheral membrane protein</topology>
    </subcellularLocation>
</comment>
<dbReference type="InterPro" id="IPR050388">
    <property type="entry name" value="ABC_Ni/Peptide_Import"/>
</dbReference>
<evidence type="ECO:0000256" key="4">
    <source>
        <dbReference type="ARBA" id="ARBA00022475"/>
    </source>
</evidence>
<dbReference type="OrthoDB" id="9815712at2"/>
<dbReference type="PANTHER" id="PTHR43297:SF2">
    <property type="entry name" value="DIPEPTIDE TRANSPORT ATP-BINDING PROTEIN DPPD"/>
    <property type="match status" value="1"/>
</dbReference>
<accession>A0A4R6A4F4</accession>
<dbReference type="InterPro" id="IPR003593">
    <property type="entry name" value="AAA+_ATPase"/>
</dbReference>
<evidence type="ECO:0000313" key="10">
    <source>
        <dbReference type="Proteomes" id="UP000295701"/>
    </source>
</evidence>
<protein>
    <submittedName>
        <fullName evidence="9">ABC transporter ATP-binding protein</fullName>
    </submittedName>
</protein>
<evidence type="ECO:0000256" key="3">
    <source>
        <dbReference type="ARBA" id="ARBA00022448"/>
    </source>
</evidence>
<keyword evidence="6 9" id="KW-0067">ATP-binding</keyword>
<proteinExistence type="inferred from homology"/>
<dbReference type="InterPro" id="IPR003439">
    <property type="entry name" value="ABC_transporter-like_ATP-bd"/>
</dbReference>
<reference evidence="9 10" key="1">
    <citation type="submission" date="2019-03" db="EMBL/GenBank/DDBJ databases">
        <title>Primorskyibacter sp. SS33 isolated from sediments.</title>
        <authorList>
            <person name="Xunke S."/>
        </authorList>
    </citation>
    <scope>NUCLEOTIDE SEQUENCE [LARGE SCALE GENOMIC DNA]</scope>
    <source>
        <strain evidence="9 10">SS33</strain>
    </source>
</reference>
<dbReference type="Proteomes" id="UP000295701">
    <property type="component" value="Unassembled WGS sequence"/>
</dbReference>
<dbReference type="PROSITE" id="PS00211">
    <property type="entry name" value="ABC_TRANSPORTER_1"/>
    <property type="match status" value="1"/>
</dbReference>
<dbReference type="AlphaFoldDB" id="A0A4R6A4F4"/>
<dbReference type="SUPFAM" id="SSF52540">
    <property type="entry name" value="P-loop containing nucleoside triphosphate hydrolases"/>
    <property type="match status" value="1"/>
</dbReference>
<dbReference type="PANTHER" id="PTHR43297">
    <property type="entry name" value="OLIGOPEPTIDE TRANSPORT ATP-BINDING PROTEIN APPD"/>
    <property type="match status" value="1"/>
</dbReference>
<dbReference type="SMART" id="SM00382">
    <property type="entry name" value="AAA"/>
    <property type="match status" value="1"/>
</dbReference>
<dbReference type="CDD" id="cd03257">
    <property type="entry name" value="ABC_NikE_OppD_transporters"/>
    <property type="match status" value="1"/>
</dbReference>
<evidence type="ECO:0000313" key="9">
    <source>
        <dbReference type="EMBL" id="TDL77695.1"/>
    </source>
</evidence>
<comment type="similarity">
    <text evidence="2">Belongs to the ABC transporter superfamily.</text>
</comment>
<dbReference type="InterPro" id="IPR017871">
    <property type="entry name" value="ABC_transporter-like_CS"/>
</dbReference>
<keyword evidence="7" id="KW-0472">Membrane</keyword>
<keyword evidence="5" id="KW-0547">Nucleotide-binding</keyword>
<evidence type="ECO:0000259" key="8">
    <source>
        <dbReference type="PROSITE" id="PS50893"/>
    </source>
</evidence>
<dbReference type="GO" id="GO:0005886">
    <property type="term" value="C:plasma membrane"/>
    <property type="evidence" value="ECO:0007669"/>
    <property type="project" value="UniProtKB-SubCell"/>
</dbReference>
<organism evidence="9 10">
    <name type="scientific">Palleronia sediminis</name>
    <dbReference type="NCBI Taxonomy" id="2547833"/>
    <lineage>
        <taxon>Bacteria</taxon>
        <taxon>Pseudomonadati</taxon>
        <taxon>Pseudomonadota</taxon>
        <taxon>Alphaproteobacteria</taxon>
        <taxon>Rhodobacterales</taxon>
        <taxon>Roseobacteraceae</taxon>
        <taxon>Palleronia</taxon>
    </lineage>
</organism>
<keyword evidence="3" id="KW-0813">Transport</keyword>
<sequence>MRLAIRDLSVGFAQPRGAPPREVLRRIDAELGPGEVLGIVGESGSGKSVLALAVIGLLPRTARARGRVEMDGTDLLPLGDGAMSRIRGRRIGMIFQEPMTALNPAMRVGAQIGEGLRLHRGMGRAEARAEALRLLDRVRIDRAAERLDAFPHELSGGQRQRVGIAIALAPEPELLIADEPTTALDVTVQAELLDILDELVSERALSLILVSHDLGVIARLAERCLVLWRGAAVETGPTARLLADPRHDHTRALIDALPRRTRATLPRSADG</sequence>
<dbReference type="PROSITE" id="PS50893">
    <property type="entry name" value="ABC_TRANSPORTER_2"/>
    <property type="match status" value="1"/>
</dbReference>
<keyword evidence="10" id="KW-1185">Reference proteome</keyword>
<dbReference type="Gene3D" id="3.40.50.300">
    <property type="entry name" value="P-loop containing nucleotide triphosphate hydrolases"/>
    <property type="match status" value="1"/>
</dbReference>
<evidence type="ECO:0000256" key="5">
    <source>
        <dbReference type="ARBA" id="ARBA00022741"/>
    </source>
</evidence>
<dbReference type="InterPro" id="IPR027417">
    <property type="entry name" value="P-loop_NTPase"/>
</dbReference>